<dbReference type="EMBL" id="FOWC01000023">
    <property type="protein sequence ID" value="SFQ75757.1"/>
    <property type="molecule type" value="Genomic_DNA"/>
</dbReference>
<dbReference type="Proteomes" id="UP000199137">
    <property type="component" value="Unassembled WGS sequence"/>
</dbReference>
<feature type="transmembrane region" description="Helical" evidence="6">
    <location>
        <begin position="145"/>
        <end position="164"/>
    </location>
</feature>
<feature type="transmembrane region" description="Helical" evidence="6">
    <location>
        <begin position="170"/>
        <end position="188"/>
    </location>
</feature>
<dbReference type="InterPro" id="IPR049453">
    <property type="entry name" value="Memb_transporter_dom"/>
</dbReference>
<dbReference type="Pfam" id="PF13515">
    <property type="entry name" value="FUSC_2"/>
    <property type="match status" value="1"/>
</dbReference>
<feature type="transmembrane region" description="Helical" evidence="6">
    <location>
        <begin position="101"/>
        <end position="133"/>
    </location>
</feature>
<evidence type="ECO:0000256" key="3">
    <source>
        <dbReference type="ARBA" id="ARBA00022989"/>
    </source>
</evidence>
<evidence type="ECO:0000313" key="8">
    <source>
        <dbReference type="EMBL" id="SFQ75757.1"/>
    </source>
</evidence>
<protein>
    <submittedName>
        <fullName evidence="8">Fusaric acid resistance protein-like</fullName>
    </submittedName>
</protein>
<feature type="transmembrane region" description="Helical" evidence="6">
    <location>
        <begin position="477"/>
        <end position="495"/>
    </location>
</feature>
<dbReference type="STRING" id="112413.SAMN05421854_12336"/>
<evidence type="ECO:0000256" key="1">
    <source>
        <dbReference type="ARBA" id="ARBA00004141"/>
    </source>
</evidence>
<feature type="transmembrane region" description="Helical" evidence="6">
    <location>
        <begin position="349"/>
        <end position="372"/>
    </location>
</feature>
<evidence type="ECO:0000256" key="4">
    <source>
        <dbReference type="ARBA" id="ARBA00023136"/>
    </source>
</evidence>
<proteinExistence type="predicted"/>
<dbReference type="AlphaFoldDB" id="A0A1I6B4Q1"/>
<dbReference type="GO" id="GO:0016020">
    <property type="term" value="C:membrane"/>
    <property type="evidence" value="ECO:0007669"/>
    <property type="project" value="UniProtKB-SubCell"/>
</dbReference>
<sequence>MIGARGLAVAGMSGEAASGGPGSASPSTGQAFRLRSEPAPGVCSRSLPGVAGLSGQVAACWDGRMGSSPEPVEQLPRVAGFRALMFALPPVGRRWSAGLRAAAAVAVPGIALVLAGASASALFVTLGTFAVLYGEGRPYRVRAGVVAAAGAGLLAAAALGASVGTVVPPGPVSVLVVSVVAVLAAYVVDALRLGPPGPLFFALVCAGAQAAVEAGARPWVVLACAAAGAGSSVVVSMAGVLADRAKPERTAVERAVRAVDAFISAERKTAEARHAAGAAVSAAWTALHDAGHPRRGTRPDLVATLLAAHRRFADASPGESVELPPGKLPLPRPNLGYRLRRAAPLRSHAALTALRVGVGCVVAGELAVAVGFGRPHWAVLSALVVLQQGLDRRRANVRALHRFVGTAAGLVLFGLVMMVAPSGVVLIAILAVLQFCVELVVPRNYAVATVVITPLALLAAGVASLPGPVWPAVADRFAQTAIGVAVAVVVQYAVVPRAHRKTLDWTGSRVRAAARAVLAGAPVPRAAARRDLQFELEGATRAGVDSAHNEPGWAAERWPAHAALVHDGYDLLQACWSAPDGGLRDVERWERAFGR</sequence>
<keyword evidence="2 6" id="KW-0812">Transmembrane</keyword>
<evidence type="ECO:0000256" key="5">
    <source>
        <dbReference type="SAM" id="MobiDB-lite"/>
    </source>
</evidence>
<feature type="region of interest" description="Disordered" evidence="5">
    <location>
        <begin position="14"/>
        <end position="35"/>
    </location>
</feature>
<evidence type="ECO:0000259" key="7">
    <source>
        <dbReference type="Pfam" id="PF13515"/>
    </source>
</evidence>
<accession>A0A1I6B4Q1</accession>
<feature type="transmembrane region" description="Helical" evidence="6">
    <location>
        <begin position="445"/>
        <end position="465"/>
    </location>
</feature>
<evidence type="ECO:0000256" key="6">
    <source>
        <dbReference type="SAM" id="Phobius"/>
    </source>
</evidence>
<feature type="transmembrane region" description="Helical" evidence="6">
    <location>
        <begin position="410"/>
        <end position="433"/>
    </location>
</feature>
<name>A0A1I6B4Q1_9PSEU</name>
<keyword evidence="3 6" id="KW-1133">Transmembrane helix</keyword>
<evidence type="ECO:0000256" key="2">
    <source>
        <dbReference type="ARBA" id="ARBA00022692"/>
    </source>
</evidence>
<feature type="domain" description="Integral membrane bound transporter" evidence="7">
    <location>
        <begin position="366"/>
        <end position="490"/>
    </location>
</feature>
<organism evidence="8 9">
    <name type="scientific">Amycolatopsis rubida</name>
    <dbReference type="NCBI Taxonomy" id="112413"/>
    <lineage>
        <taxon>Bacteria</taxon>
        <taxon>Bacillati</taxon>
        <taxon>Actinomycetota</taxon>
        <taxon>Actinomycetes</taxon>
        <taxon>Pseudonocardiales</taxon>
        <taxon>Pseudonocardiaceae</taxon>
        <taxon>Amycolatopsis</taxon>
    </lineage>
</organism>
<feature type="transmembrane region" description="Helical" evidence="6">
    <location>
        <begin position="218"/>
        <end position="241"/>
    </location>
</feature>
<reference evidence="8 9" key="1">
    <citation type="submission" date="2016-10" db="EMBL/GenBank/DDBJ databases">
        <authorList>
            <person name="de Groot N.N."/>
        </authorList>
    </citation>
    <scope>NUCLEOTIDE SEQUENCE [LARGE SCALE GENOMIC DNA]</scope>
    <source>
        <strain evidence="8 9">DSM 44637</strain>
    </source>
</reference>
<comment type="subcellular location">
    <subcellularLocation>
        <location evidence="1">Membrane</location>
        <topology evidence="1">Multi-pass membrane protein</topology>
    </subcellularLocation>
</comment>
<evidence type="ECO:0000313" key="9">
    <source>
        <dbReference type="Proteomes" id="UP000199137"/>
    </source>
</evidence>
<keyword evidence="4 6" id="KW-0472">Membrane</keyword>
<gene>
    <name evidence="8" type="ORF">SAMN05421854_12336</name>
</gene>